<gene>
    <name evidence="1" type="ORF">ILEXP_LOCUS26961</name>
</gene>
<evidence type="ECO:0000313" key="1">
    <source>
        <dbReference type="EMBL" id="CAK9158335.1"/>
    </source>
</evidence>
<sequence length="146" mass="15877">MIGRIGVQLGDNNKENGGMGCVDGIVDNLEVSSPSIVNLEGEQLKDHTENDVEMVFECGEVSPIVNDSGIALSKEKEQRLEKVVSKEKVNEGEIPICNTSKHFCPSADSSFWVNNAYSARDKSTFSLDDENGLVKDKEPPDKGLCS</sequence>
<proteinExistence type="predicted"/>
<dbReference type="AlphaFoldDB" id="A0ABC8SN74"/>
<name>A0ABC8SN74_9AQUA</name>
<dbReference type="Proteomes" id="UP001642360">
    <property type="component" value="Unassembled WGS sequence"/>
</dbReference>
<reference evidence="1 2" key="1">
    <citation type="submission" date="2024-02" db="EMBL/GenBank/DDBJ databases">
        <authorList>
            <person name="Vignale AGUSTIN F."/>
            <person name="Sosa J E."/>
            <person name="Modenutti C."/>
        </authorList>
    </citation>
    <scope>NUCLEOTIDE SEQUENCE [LARGE SCALE GENOMIC DNA]</scope>
</reference>
<organism evidence="1 2">
    <name type="scientific">Ilex paraguariensis</name>
    <name type="common">yerba mate</name>
    <dbReference type="NCBI Taxonomy" id="185542"/>
    <lineage>
        <taxon>Eukaryota</taxon>
        <taxon>Viridiplantae</taxon>
        <taxon>Streptophyta</taxon>
        <taxon>Embryophyta</taxon>
        <taxon>Tracheophyta</taxon>
        <taxon>Spermatophyta</taxon>
        <taxon>Magnoliopsida</taxon>
        <taxon>eudicotyledons</taxon>
        <taxon>Gunneridae</taxon>
        <taxon>Pentapetalae</taxon>
        <taxon>asterids</taxon>
        <taxon>campanulids</taxon>
        <taxon>Aquifoliales</taxon>
        <taxon>Aquifoliaceae</taxon>
        <taxon>Ilex</taxon>
    </lineage>
</organism>
<accession>A0ABC8SN74</accession>
<dbReference type="EMBL" id="CAUOFW020003158">
    <property type="protein sequence ID" value="CAK9158335.1"/>
    <property type="molecule type" value="Genomic_DNA"/>
</dbReference>
<comment type="caution">
    <text evidence="1">The sequence shown here is derived from an EMBL/GenBank/DDBJ whole genome shotgun (WGS) entry which is preliminary data.</text>
</comment>
<keyword evidence="2" id="KW-1185">Reference proteome</keyword>
<protein>
    <submittedName>
        <fullName evidence="1">Uncharacterized protein</fullName>
    </submittedName>
</protein>
<evidence type="ECO:0000313" key="2">
    <source>
        <dbReference type="Proteomes" id="UP001642360"/>
    </source>
</evidence>